<sequence length="259" mass="28073">MSTTVKDPSNGRPLRRPALERSTAMRLAADEYRNYADAVAALAVSDWTRPTACTLWDVRQMTAHVVGMAEMAAGIREGARQRRIAGKDAAAKGIAFLDALTDVQVRERADHSPARLVEDVRRVGPRAVRGRRMVPGLLRRRDMGVPQEVQGVEESWALGYLVDVILTRDTWMHRSDLAEATGTAMVLRPEHDGVIVADVVAEWAQRHGKPYRLTLGGPAGGEWGAGAGGEELELDAVQFCRLVSGRGTGSGLLATAVPF</sequence>
<dbReference type="Proteomes" id="UP000582231">
    <property type="component" value="Unassembled WGS sequence"/>
</dbReference>
<comment type="caution">
    <text evidence="2">The sequence shown here is derived from an EMBL/GenBank/DDBJ whole genome shotgun (WGS) entry which is preliminary data.</text>
</comment>
<dbReference type="SUPFAM" id="SSF109854">
    <property type="entry name" value="DinB/YfiT-like putative metalloenzymes"/>
    <property type="match status" value="1"/>
</dbReference>
<feature type="domain" description="Mycothiol-dependent maleylpyruvate isomerase metal-binding" evidence="1">
    <location>
        <begin position="30"/>
        <end position="178"/>
    </location>
</feature>
<protein>
    <submittedName>
        <fullName evidence="2">Uncharacterized protein (TIGR03083 family)</fullName>
    </submittedName>
</protein>
<dbReference type="InterPro" id="IPR024344">
    <property type="entry name" value="MDMPI_metal-binding"/>
</dbReference>
<dbReference type="Gene3D" id="1.20.120.450">
    <property type="entry name" value="dinb family like domain"/>
    <property type="match status" value="1"/>
</dbReference>
<dbReference type="EMBL" id="JACCBF010000001">
    <property type="protein sequence ID" value="NYD32615.1"/>
    <property type="molecule type" value="Genomic_DNA"/>
</dbReference>
<dbReference type="GO" id="GO:0046872">
    <property type="term" value="F:metal ion binding"/>
    <property type="evidence" value="ECO:0007669"/>
    <property type="project" value="InterPro"/>
</dbReference>
<evidence type="ECO:0000259" key="1">
    <source>
        <dbReference type="Pfam" id="PF11716"/>
    </source>
</evidence>
<dbReference type="AlphaFoldDB" id="A0A852RNN4"/>
<gene>
    <name evidence="2" type="ORF">BJ958_004161</name>
</gene>
<dbReference type="NCBIfam" id="TIGR03083">
    <property type="entry name" value="maleylpyruvate isomerase family mycothiol-dependent enzyme"/>
    <property type="match status" value="1"/>
</dbReference>
<dbReference type="InterPro" id="IPR017517">
    <property type="entry name" value="Maleyloyr_isom"/>
</dbReference>
<evidence type="ECO:0000313" key="3">
    <source>
        <dbReference type="Proteomes" id="UP000582231"/>
    </source>
</evidence>
<accession>A0A852RNN4</accession>
<name>A0A852RNN4_9ACTN</name>
<dbReference type="InterPro" id="IPR034660">
    <property type="entry name" value="DinB/YfiT-like"/>
</dbReference>
<evidence type="ECO:0000313" key="2">
    <source>
        <dbReference type="EMBL" id="NYD32615.1"/>
    </source>
</evidence>
<dbReference type="RefSeq" id="WP_218865916.1">
    <property type="nucleotide sequence ID" value="NZ_BAABEF010000001.1"/>
</dbReference>
<proteinExistence type="predicted"/>
<dbReference type="Pfam" id="PF11716">
    <property type="entry name" value="MDMPI_N"/>
    <property type="match status" value="1"/>
</dbReference>
<keyword evidence="3" id="KW-1185">Reference proteome</keyword>
<organism evidence="2 3">
    <name type="scientific">Nocardioides kongjuensis</name>
    <dbReference type="NCBI Taxonomy" id="349522"/>
    <lineage>
        <taxon>Bacteria</taxon>
        <taxon>Bacillati</taxon>
        <taxon>Actinomycetota</taxon>
        <taxon>Actinomycetes</taxon>
        <taxon>Propionibacteriales</taxon>
        <taxon>Nocardioidaceae</taxon>
        <taxon>Nocardioides</taxon>
    </lineage>
</organism>
<reference evidence="2 3" key="1">
    <citation type="submission" date="2020-07" db="EMBL/GenBank/DDBJ databases">
        <title>Sequencing the genomes of 1000 actinobacteria strains.</title>
        <authorList>
            <person name="Klenk H.-P."/>
        </authorList>
    </citation>
    <scope>NUCLEOTIDE SEQUENCE [LARGE SCALE GENOMIC DNA]</scope>
    <source>
        <strain evidence="2 3">DSM 19082</strain>
    </source>
</reference>